<evidence type="ECO:0000256" key="4">
    <source>
        <dbReference type="ARBA" id="ARBA00022737"/>
    </source>
</evidence>
<evidence type="ECO:0000256" key="2">
    <source>
        <dbReference type="ARBA" id="ARBA00006991"/>
    </source>
</evidence>
<feature type="domain" description="B box-type" evidence="13">
    <location>
        <begin position="145"/>
        <end position="185"/>
    </location>
</feature>
<name>A0A8X7XHQ4_POLSE</name>
<dbReference type="PANTHER" id="PTHR16515:SF58">
    <property type="entry name" value="ZINC FINGER PROTEIN 22"/>
    <property type="match status" value="1"/>
</dbReference>
<dbReference type="SUPFAM" id="SSF57845">
    <property type="entry name" value="B-box zinc-binding domain"/>
    <property type="match status" value="1"/>
</dbReference>
<evidence type="ECO:0000259" key="14">
    <source>
        <dbReference type="PROSITE" id="PS50157"/>
    </source>
</evidence>
<reference evidence="15 16" key="1">
    <citation type="journal article" date="2021" name="Cell">
        <title>Tracing the genetic footprints of vertebrate landing in non-teleost ray-finned fishes.</title>
        <authorList>
            <person name="Bi X."/>
            <person name="Wang K."/>
            <person name="Yang L."/>
            <person name="Pan H."/>
            <person name="Jiang H."/>
            <person name="Wei Q."/>
            <person name="Fang M."/>
            <person name="Yu H."/>
            <person name="Zhu C."/>
            <person name="Cai Y."/>
            <person name="He Y."/>
            <person name="Gan X."/>
            <person name="Zeng H."/>
            <person name="Yu D."/>
            <person name="Zhu Y."/>
            <person name="Jiang H."/>
            <person name="Qiu Q."/>
            <person name="Yang H."/>
            <person name="Zhang Y.E."/>
            <person name="Wang W."/>
            <person name="Zhu M."/>
            <person name="He S."/>
            <person name="Zhang G."/>
        </authorList>
    </citation>
    <scope>NUCLEOTIDE SEQUENCE [LARGE SCALE GENOMIC DNA]</scope>
    <source>
        <strain evidence="15">Bchr_013</strain>
    </source>
</reference>
<dbReference type="EMBL" id="JAATIS010001721">
    <property type="protein sequence ID" value="KAG2466322.1"/>
    <property type="molecule type" value="Genomic_DNA"/>
</dbReference>
<dbReference type="InterPro" id="IPR017907">
    <property type="entry name" value="Znf_RING_CS"/>
</dbReference>
<feature type="domain" description="C2H2-type" evidence="14">
    <location>
        <begin position="403"/>
        <end position="430"/>
    </location>
</feature>
<dbReference type="FunFam" id="3.30.160.60:FF:001498">
    <property type="entry name" value="Zinc finger protein 404"/>
    <property type="match status" value="1"/>
</dbReference>
<feature type="domain" description="C2H2-type" evidence="14">
    <location>
        <begin position="487"/>
        <end position="514"/>
    </location>
</feature>
<feature type="domain" description="C2H2-type" evidence="14">
    <location>
        <begin position="347"/>
        <end position="374"/>
    </location>
</feature>
<feature type="domain" description="C2H2-type" evidence="14">
    <location>
        <begin position="291"/>
        <end position="318"/>
    </location>
</feature>
<evidence type="ECO:0000256" key="9">
    <source>
        <dbReference type="ARBA" id="ARBA00023163"/>
    </source>
</evidence>
<dbReference type="FunFam" id="3.30.160.60:FF:000624">
    <property type="entry name" value="zinc finger protein 697"/>
    <property type="match status" value="1"/>
</dbReference>
<dbReference type="AlphaFoldDB" id="A0A8X7XHQ4"/>
<evidence type="ECO:0000256" key="5">
    <source>
        <dbReference type="ARBA" id="ARBA00022771"/>
    </source>
</evidence>
<evidence type="ECO:0000256" key="10">
    <source>
        <dbReference type="ARBA" id="ARBA00023242"/>
    </source>
</evidence>
<dbReference type="Proteomes" id="UP000886611">
    <property type="component" value="Unassembled WGS sequence"/>
</dbReference>
<dbReference type="PANTHER" id="PTHR16515">
    <property type="entry name" value="PR DOMAIN ZINC FINGER PROTEIN"/>
    <property type="match status" value="1"/>
</dbReference>
<dbReference type="Pfam" id="PF00096">
    <property type="entry name" value="zf-C2H2"/>
    <property type="match status" value="7"/>
</dbReference>
<feature type="domain" description="C2H2-type" evidence="14">
    <location>
        <begin position="375"/>
        <end position="402"/>
    </location>
</feature>
<dbReference type="Gene3D" id="3.30.40.10">
    <property type="entry name" value="Zinc/RING finger domain, C3HC4 (zinc finger)"/>
    <property type="match status" value="1"/>
</dbReference>
<dbReference type="FunFam" id="3.30.160.60:FF:000100">
    <property type="entry name" value="Zinc finger 45-like"/>
    <property type="match status" value="1"/>
</dbReference>
<evidence type="ECO:0000313" key="16">
    <source>
        <dbReference type="Proteomes" id="UP000886611"/>
    </source>
</evidence>
<dbReference type="PROSITE" id="PS00028">
    <property type="entry name" value="ZINC_FINGER_C2H2_1"/>
    <property type="match status" value="6"/>
</dbReference>
<dbReference type="Gene3D" id="3.30.160.60">
    <property type="entry name" value="Classic Zinc Finger"/>
    <property type="match status" value="10"/>
</dbReference>
<dbReference type="FunFam" id="3.30.160.60:FF:000295">
    <property type="entry name" value="zinc finger protein 19"/>
    <property type="match status" value="2"/>
</dbReference>
<dbReference type="SMART" id="SM00355">
    <property type="entry name" value="ZnF_C2H2"/>
    <property type="match status" value="8"/>
</dbReference>
<evidence type="ECO:0000256" key="8">
    <source>
        <dbReference type="ARBA" id="ARBA00023125"/>
    </source>
</evidence>
<dbReference type="InterPro" id="IPR000315">
    <property type="entry name" value="Znf_B-box"/>
</dbReference>
<feature type="domain" description="C2H2-type" evidence="14">
    <location>
        <begin position="319"/>
        <end position="346"/>
    </location>
</feature>
<feature type="non-terminal residue" evidence="15">
    <location>
        <position position="1"/>
    </location>
</feature>
<dbReference type="InterPro" id="IPR036236">
    <property type="entry name" value="Znf_C2H2_sf"/>
</dbReference>
<organism evidence="15 16">
    <name type="scientific">Polypterus senegalus</name>
    <name type="common">Senegal bichir</name>
    <dbReference type="NCBI Taxonomy" id="55291"/>
    <lineage>
        <taxon>Eukaryota</taxon>
        <taxon>Metazoa</taxon>
        <taxon>Chordata</taxon>
        <taxon>Craniata</taxon>
        <taxon>Vertebrata</taxon>
        <taxon>Euteleostomi</taxon>
        <taxon>Actinopterygii</taxon>
        <taxon>Polypteriformes</taxon>
        <taxon>Polypteridae</taxon>
        <taxon>Polypterus</taxon>
    </lineage>
</organism>
<protein>
    <submittedName>
        <fullName evidence="15">ZG57 protein</fullName>
    </submittedName>
</protein>
<evidence type="ECO:0000313" key="15">
    <source>
        <dbReference type="EMBL" id="KAG2466322.1"/>
    </source>
</evidence>
<keyword evidence="6" id="KW-0862">Zinc</keyword>
<dbReference type="PROSITE" id="PS00518">
    <property type="entry name" value="ZF_RING_1"/>
    <property type="match status" value="1"/>
</dbReference>
<comment type="similarity">
    <text evidence="2">Belongs to the krueppel C2H2-type zinc-finger protein family.</text>
</comment>
<feature type="domain" description="C2H2-type" evidence="14">
    <location>
        <begin position="515"/>
        <end position="542"/>
    </location>
</feature>
<proteinExistence type="inferred from homology"/>
<dbReference type="Pfam" id="PF00643">
    <property type="entry name" value="zf-B_box"/>
    <property type="match status" value="1"/>
</dbReference>
<dbReference type="PROSITE" id="PS50157">
    <property type="entry name" value="ZINC_FINGER_C2H2_2"/>
    <property type="match status" value="9"/>
</dbReference>
<keyword evidence="9" id="KW-0804">Transcription</keyword>
<dbReference type="GO" id="GO:0005634">
    <property type="term" value="C:nucleus"/>
    <property type="evidence" value="ECO:0007669"/>
    <property type="project" value="UniProtKB-SubCell"/>
</dbReference>
<keyword evidence="4" id="KW-0677">Repeat</keyword>
<dbReference type="GO" id="GO:0010468">
    <property type="term" value="P:regulation of gene expression"/>
    <property type="evidence" value="ECO:0007669"/>
    <property type="project" value="TreeGrafter"/>
</dbReference>
<comment type="caution">
    <text evidence="15">The sequence shown here is derived from an EMBL/GenBank/DDBJ whole genome shotgun (WGS) entry which is preliminary data.</text>
</comment>
<dbReference type="GO" id="GO:0008270">
    <property type="term" value="F:zinc ion binding"/>
    <property type="evidence" value="ECO:0007669"/>
    <property type="project" value="UniProtKB-KW"/>
</dbReference>
<evidence type="ECO:0000259" key="13">
    <source>
        <dbReference type="PROSITE" id="PS50119"/>
    </source>
</evidence>
<dbReference type="SUPFAM" id="SSF57850">
    <property type="entry name" value="RING/U-box"/>
    <property type="match status" value="1"/>
</dbReference>
<dbReference type="InterPro" id="IPR013087">
    <property type="entry name" value="Znf_C2H2_type"/>
</dbReference>
<dbReference type="InterPro" id="IPR050331">
    <property type="entry name" value="Zinc_finger"/>
</dbReference>
<feature type="domain" description="RING-type" evidence="12">
    <location>
        <begin position="15"/>
        <end position="55"/>
    </location>
</feature>
<dbReference type="Gene3D" id="4.10.830.40">
    <property type="match status" value="1"/>
</dbReference>
<dbReference type="PROSITE" id="PS50089">
    <property type="entry name" value="ZF_RING_2"/>
    <property type="match status" value="1"/>
</dbReference>
<evidence type="ECO:0000256" key="7">
    <source>
        <dbReference type="ARBA" id="ARBA00023015"/>
    </source>
</evidence>
<keyword evidence="8" id="KW-0238">DNA-binding</keyword>
<dbReference type="SMART" id="SM00184">
    <property type="entry name" value="RING"/>
    <property type="match status" value="1"/>
</dbReference>
<sequence>MAEAQLCGLQDEFTCSVCLDTLTDPVTIPCGHNFCLKCLTDCWKKSQESNCPQCRENFTTRPALRRNNLLNEVIKKLKKTTLSSPSPQNYAGPGDVECDFCNGKKFRAVKSCLTCMASYCQTHLQPHYEGDALKHHKLADPDRNLKEKLCEKHQKSLEIFCKTDETCICLMCVVTGHKNHEMVELEMEREEKQKHLGATLSDIKRKLEEREKTLKETRRAMDKMKNWTHVTMTTGSFHLYSSQETIRPTREVFHITASNSKSEFSPGSGKSFIRKIVLQQPHLSHTGERPYGCVECGNRFTNNRTLQLNQWLHSKDKIFSCKECGKTFAYNYSLKGYKQIHNGDKPHSCSDCGKRFIRKNDLLQHQTIHTGEKPHSCPVCGKCFRVVGGLQEHLVIHTVEYPYFYKQCGKRFRLKGKLQQHQRIHSGERPFCCQDCGKTFIYSQYLQHHMKIHTGEKPYSCVHCGKKFTHKCNLRRHHVIHTGEKWFFCMDCGQGFTYKSTLQVHQRIHTGKKPYSCTECGKRFRVSNTLLKHRRIHVKDLASNEAEKLKQLAGE</sequence>
<comment type="subcellular location">
    <subcellularLocation>
        <location evidence="1">Nucleus</location>
    </subcellularLocation>
</comment>
<keyword evidence="3" id="KW-0479">Metal-binding</keyword>
<dbReference type="FunFam" id="3.30.160.60:FF:000358">
    <property type="entry name" value="zinc finger protein 24"/>
    <property type="match status" value="1"/>
</dbReference>
<dbReference type="Pfam" id="PF15227">
    <property type="entry name" value="zf-C3HC4_4"/>
    <property type="match status" value="1"/>
</dbReference>
<evidence type="ECO:0000259" key="12">
    <source>
        <dbReference type="PROSITE" id="PS50089"/>
    </source>
</evidence>
<feature type="domain" description="C2H2-type" evidence="14">
    <location>
        <begin position="431"/>
        <end position="458"/>
    </location>
</feature>
<keyword evidence="10" id="KW-0539">Nucleus</keyword>
<evidence type="ECO:0000256" key="3">
    <source>
        <dbReference type="ARBA" id="ARBA00022723"/>
    </source>
</evidence>
<feature type="non-terminal residue" evidence="15">
    <location>
        <position position="555"/>
    </location>
</feature>
<keyword evidence="5 11" id="KW-0863">Zinc-finger</keyword>
<dbReference type="GO" id="GO:0003677">
    <property type="term" value="F:DNA binding"/>
    <property type="evidence" value="ECO:0007669"/>
    <property type="project" value="UniProtKB-KW"/>
</dbReference>
<dbReference type="FunFam" id="3.30.160.60:FF:001480">
    <property type="entry name" value="Si:cabz01071911.3"/>
    <property type="match status" value="1"/>
</dbReference>
<keyword evidence="16" id="KW-1185">Reference proteome</keyword>
<gene>
    <name evidence="15" type="primary">Zg57_5</name>
    <name evidence="15" type="ORF">GTO96_0017374</name>
</gene>
<evidence type="ECO:0000256" key="11">
    <source>
        <dbReference type="PROSITE-ProRule" id="PRU00024"/>
    </source>
</evidence>
<feature type="domain" description="C2H2-type" evidence="14">
    <location>
        <begin position="459"/>
        <end position="486"/>
    </location>
</feature>
<keyword evidence="7" id="KW-0805">Transcription regulation</keyword>
<dbReference type="SMART" id="SM00336">
    <property type="entry name" value="BBOX"/>
    <property type="match status" value="1"/>
</dbReference>
<dbReference type="PROSITE" id="PS50119">
    <property type="entry name" value="ZF_BBOX"/>
    <property type="match status" value="1"/>
</dbReference>
<dbReference type="InterPro" id="IPR013083">
    <property type="entry name" value="Znf_RING/FYVE/PHD"/>
</dbReference>
<dbReference type="SUPFAM" id="SSF57667">
    <property type="entry name" value="beta-beta-alpha zinc fingers"/>
    <property type="match status" value="5"/>
</dbReference>
<accession>A0A8X7XHQ4</accession>
<evidence type="ECO:0000256" key="6">
    <source>
        <dbReference type="ARBA" id="ARBA00022833"/>
    </source>
</evidence>
<evidence type="ECO:0000256" key="1">
    <source>
        <dbReference type="ARBA" id="ARBA00004123"/>
    </source>
</evidence>
<dbReference type="FunFam" id="3.30.160.60:FF:000812">
    <property type="entry name" value="zinc finger protein 23 isoform X2"/>
    <property type="match status" value="1"/>
</dbReference>
<dbReference type="CDD" id="cd19769">
    <property type="entry name" value="Bbox2_TRIM16-like"/>
    <property type="match status" value="1"/>
</dbReference>
<dbReference type="InterPro" id="IPR001841">
    <property type="entry name" value="Znf_RING"/>
</dbReference>